<dbReference type="AlphaFoldDB" id="L8JRG9"/>
<comment type="caution">
    <text evidence="1">The sequence shown here is derived from an EMBL/GenBank/DDBJ whole genome shotgun (WGS) entry which is preliminary data.</text>
</comment>
<dbReference type="OrthoDB" id="1437314at2"/>
<reference evidence="1 2" key="1">
    <citation type="submission" date="2012-12" db="EMBL/GenBank/DDBJ databases">
        <title>Genome assembly of Fulvivirga imtechensis AK7.</title>
        <authorList>
            <person name="Nupur N."/>
            <person name="Khatri I."/>
            <person name="Kumar R."/>
            <person name="Subramanian S."/>
            <person name="Pinnaka A."/>
        </authorList>
    </citation>
    <scope>NUCLEOTIDE SEQUENCE [LARGE SCALE GENOMIC DNA]</scope>
    <source>
        <strain evidence="1 2">AK7</strain>
    </source>
</reference>
<evidence type="ECO:0008006" key="3">
    <source>
        <dbReference type="Google" id="ProtNLM"/>
    </source>
</evidence>
<evidence type="ECO:0000313" key="2">
    <source>
        <dbReference type="Proteomes" id="UP000011135"/>
    </source>
</evidence>
<organism evidence="1 2">
    <name type="scientific">Fulvivirga imtechensis AK7</name>
    <dbReference type="NCBI Taxonomy" id="1237149"/>
    <lineage>
        <taxon>Bacteria</taxon>
        <taxon>Pseudomonadati</taxon>
        <taxon>Bacteroidota</taxon>
        <taxon>Cytophagia</taxon>
        <taxon>Cytophagales</taxon>
        <taxon>Fulvivirgaceae</taxon>
        <taxon>Fulvivirga</taxon>
    </lineage>
</organism>
<dbReference type="Gene3D" id="1.10.490.110">
    <property type="entry name" value="Uncharacterized conserved protein DUF2267"/>
    <property type="match status" value="1"/>
</dbReference>
<proteinExistence type="predicted"/>
<dbReference type="EMBL" id="AMZN01000037">
    <property type="protein sequence ID" value="ELR71576.1"/>
    <property type="molecule type" value="Genomic_DNA"/>
</dbReference>
<accession>L8JRG9</accession>
<name>L8JRG9_9BACT</name>
<dbReference type="InterPro" id="IPR038282">
    <property type="entry name" value="DUF2267_sf"/>
</dbReference>
<sequence length="147" mass="17344">MSKVKFDKFAQEANEFINELSEELGHPESQEQTLIALRSVMHAIRDRITIAESFNVLAQLPLLLKGIYVEDWKYHEKPNKIRSLEEFKSDIKSRQEKYGETRFDWSLSTEEIVSRMIGKLRKYLDEGQLRHIEDQLPAEVKPLLHEM</sequence>
<dbReference type="Pfam" id="PF10025">
    <property type="entry name" value="DUF2267"/>
    <property type="match status" value="1"/>
</dbReference>
<gene>
    <name evidence="1" type="ORF">C900_02491</name>
</gene>
<protein>
    <recommendedName>
        <fullName evidence="3">DUF2267 domain-containing protein</fullName>
    </recommendedName>
</protein>
<dbReference type="RefSeq" id="WP_009579900.1">
    <property type="nucleotide sequence ID" value="NZ_AMZN01000037.1"/>
</dbReference>
<evidence type="ECO:0000313" key="1">
    <source>
        <dbReference type="EMBL" id="ELR71576.1"/>
    </source>
</evidence>
<dbReference type="Proteomes" id="UP000011135">
    <property type="component" value="Unassembled WGS sequence"/>
</dbReference>
<dbReference type="InterPro" id="IPR018727">
    <property type="entry name" value="DUF2267"/>
</dbReference>
<dbReference type="STRING" id="1237149.C900_02491"/>
<dbReference type="eggNOG" id="COG5502">
    <property type="taxonomic scope" value="Bacteria"/>
</dbReference>
<keyword evidence="2" id="KW-1185">Reference proteome</keyword>